<dbReference type="InterPro" id="IPR001296">
    <property type="entry name" value="Glyco_trans_1"/>
</dbReference>
<gene>
    <name evidence="4" type="ORF">CH371_09275</name>
</gene>
<proteinExistence type="predicted"/>
<dbReference type="Pfam" id="PF00534">
    <property type="entry name" value="Glycos_transf_1"/>
    <property type="match status" value="1"/>
</dbReference>
<dbReference type="InterPro" id="IPR028098">
    <property type="entry name" value="Glyco_trans_4-like_N"/>
</dbReference>
<name>A0A2M9ZDC8_9LEPT</name>
<dbReference type="PANTHER" id="PTHR46401:SF2">
    <property type="entry name" value="GLYCOSYLTRANSFERASE WBBK-RELATED"/>
    <property type="match status" value="1"/>
</dbReference>
<dbReference type="Gene3D" id="3.40.50.2000">
    <property type="entry name" value="Glycogen Phosphorylase B"/>
    <property type="match status" value="2"/>
</dbReference>
<feature type="domain" description="Glycosyltransferase subfamily 4-like N-terminal" evidence="3">
    <location>
        <begin position="60"/>
        <end position="199"/>
    </location>
</feature>
<evidence type="ECO:0000313" key="5">
    <source>
        <dbReference type="Proteomes" id="UP000231912"/>
    </source>
</evidence>
<dbReference type="GO" id="GO:0009103">
    <property type="term" value="P:lipopolysaccharide biosynthetic process"/>
    <property type="evidence" value="ECO:0007669"/>
    <property type="project" value="TreeGrafter"/>
</dbReference>
<keyword evidence="1 4" id="KW-0808">Transferase</keyword>
<evidence type="ECO:0000259" key="3">
    <source>
        <dbReference type="Pfam" id="PF13439"/>
    </source>
</evidence>
<accession>A0A2M9ZDC8</accession>
<dbReference type="GO" id="GO:0016757">
    <property type="term" value="F:glycosyltransferase activity"/>
    <property type="evidence" value="ECO:0007669"/>
    <property type="project" value="InterPro"/>
</dbReference>
<dbReference type="Pfam" id="PF13439">
    <property type="entry name" value="Glyco_transf_4"/>
    <property type="match status" value="1"/>
</dbReference>
<evidence type="ECO:0000313" key="4">
    <source>
        <dbReference type="EMBL" id="PJZ66441.1"/>
    </source>
</evidence>
<dbReference type="RefSeq" id="WP_100758630.1">
    <property type="nucleotide sequence ID" value="NZ_NPDT01000002.1"/>
</dbReference>
<protein>
    <submittedName>
        <fullName evidence="4">Glycosyl transferase</fullName>
    </submittedName>
</protein>
<dbReference type="SUPFAM" id="SSF53756">
    <property type="entry name" value="UDP-Glycosyltransferase/glycogen phosphorylase"/>
    <property type="match status" value="1"/>
</dbReference>
<organism evidence="4 5">
    <name type="scientific">Leptospira wolffii</name>
    <dbReference type="NCBI Taxonomy" id="409998"/>
    <lineage>
        <taxon>Bacteria</taxon>
        <taxon>Pseudomonadati</taxon>
        <taxon>Spirochaetota</taxon>
        <taxon>Spirochaetia</taxon>
        <taxon>Leptospirales</taxon>
        <taxon>Leptospiraceae</taxon>
        <taxon>Leptospira</taxon>
    </lineage>
</organism>
<comment type="caution">
    <text evidence="4">The sequence shown here is derived from an EMBL/GenBank/DDBJ whole genome shotgun (WGS) entry which is preliminary data.</text>
</comment>
<dbReference type="Proteomes" id="UP000231912">
    <property type="component" value="Unassembled WGS sequence"/>
</dbReference>
<dbReference type="PANTHER" id="PTHR46401">
    <property type="entry name" value="GLYCOSYLTRANSFERASE WBBK-RELATED"/>
    <property type="match status" value="1"/>
</dbReference>
<feature type="domain" description="Glycosyl transferase family 1" evidence="2">
    <location>
        <begin position="218"/>
        <end position="362"/>
    </location>
</feature>
<evidence type="ECO:0000259" key="2">
    <source>
        <dbReference type="Pfam" id="PF00534"/>
    </source>
</evidence>
<sequence>MSGIIGNIRGSVLSKKNQESTKKIRIGVDARPLSTPVSGVGKLIESVLMGFDSDEEFEFILFSHRELHEGYKHILEYPNIQMRLGTGLLAKKGGLYFGLALPLQLRNSGIDLFWGTQQVFPPFLPENIPGVLTYHDLVAYRFPDTMRPIARLQQLFYLRRSILRADLVLANSEFTAKELRKYYDYPSEKIRIVYPGYEPKEIRVVSKAPTLRTSAIPKRFFLTVSTLEPRKNFSTLFTAYSSLKKKNPKYPLIWVHAGKEGWESPEFLTEFKAAADRGDLVWVDSPDRSELQYLYSKAELFIFPSIYEGFGIPLLEALAYSIPCIVSDLEVFREIAGNSCVYVEPDSTRAWEEELLAFTRKRKAFKKPNLKKFERRLSAKKAKEAFLDLARPK</sequence>
<dbReference type="CDD" id="cd03809">
    <property type="entry name" value="GT4_MtfB-like"/>
    <property type="match status" value="1"/>
</dbReference>
<dbReference type="AlphaFoldDB" id="A0A2M9ZDC8"/>
<reference evidence="4 5" key="1">
    <citation type="submission" date="2017-07" db="EMBL/GenBank/DDBJ databases">
        <title>Leptospira spp. isolated from tropical soils.</title>
        <authorList>
            <person name="Thibeaux R."/>
            <person name="Iraola G."/>
            <person name="Ferres I."/>
            <person name="Bierque E."/>
            <person name="Girault D."/>
            <person name="Soupe-Gilbert M.-E."/>
            <person name="Picardeau M."/>
            <person name="Goarant C."/>
        </authorList>
    </citation>
    <scope>NUCLEOTIDE SEQUENCE [LARGE SCALE GENOMIC DNA]</scope>
    <source>
        <strain evidence="4 5">FH2-C-A2</strain>
    </source>
</reference>
<evidence type="ECO:0000256" key="1">
    <source>
        <dbReference type="ARBA" id="ARBA00022679"/>
    </source>
</evidence>
<dbReference type="EMBL" id="NPDT01000002">
    <property type="protein sequence ID" value="PJZ66441.1"/>
    <property type="molecule type" value="Genomic_DNA"/>
</dbReference>